<dbReference type="PANTHER" id="PTHR33991">
    <property type="entry name" value="DNA REPAIR PROTEIN RECO"/>
    <property type="match status" value="1"/>
</dbReference>
<dbReference type="SUPFAM" id="SSF50249">
    <property type="entry name" value="Nucleic acid-binding proteins"/>
    <property type="match status" value="1"/>
</dbReference>
<dbReference type="Gene3D" id="1.20.1440.120">
    <property type="entry name" value="Recombination protein O, C-terminal domain"/>
    <property type="match status" value="1"/>
</dbReference>
<dbReference type="Pfam" id="PF02565">
    <property type="entry name" value="RecO_C"/>
    <property type="match status" value="1"/>
</dbReference>
<dbReference type="SUPFAM" id="SSF57863">
    <property type="entry name" value="ArfGap/RecO-like zinc finger"/>
    <property type="match status" value="1"/>
</dbReference>
<evidence type="ECO:0000256" key="6">
    <source>
        <dbReference type="ARBA" id="ARBA00033409"/>
    </source>
</evidence>
<dbReference type="GO" id="GO:0006310">
    <property type="term" value="P:DNA recombination"/>
    <property type="evidence" value="ECO:0007669"/>
    <property type="project" value="UniProtKB-UniRule"/>
</dbReference>
<evidence type="ECO:0000259" key="8">
    <source>
        <dbReference type="Pfam" id="PF11967"/>
    </source>
</evidence>
<dbReference type="HAMAP" id="MF_00201">
    <property type="entry name" value="RecO"/>
    <property type="match status" value="1"/>
</dbReference>
<dbReference type="RefSeq" id="WP_062037444.1">
    <property type="nucleotide sequence ID" value="NZ_DF968182.1"/>
</dbReference>
<dbReference type="STRING" id="1678841.TBC1_11294"/>
<dbReference type="InterPro" id="IPR003717">
    <property type="entry name" value="RecO"/>
</dbReference>
<evidence type="ECO:0000256" key="1">
    <source>
        <dbReference type="ARBA" id="ARBA00007452"/>
    </source>
</evidence>
<evidence type="ECO:0000313" key="9">
    <source>
        <dbReference type="EMBL" id="GAP42165.1"/>
    </source>
</evidence>
<keyword evidence="4 7" id="KW-0233">DNA recombination</keyword>
<dbReference type="EMBL" id="DF968182">
    <property type="protein sequence ID" value="GAP42165.1"/>
    <property type="molecule type" value="Genomic_DNA"/>
</dbReference>
<evidence type="ECO:0000256" key="7">
    <source>
        <dbReference type="HAMAP-Rule" id="MF_00201"/>
    </source>
</evidence>
<evidence type="ECO:0000256" key="2">
    <source>
        <dbReference type="ARBA" id="ARBA00021310"/>
    </source>
</evidence>
<dbReference type="Proteomes" id="UP000053091">
    <property type="component" value="Unassembled WGS sequence"/>
</dbReference>
<evidence type="ECO:0000313" key="10">
    <source>
        <dbReference type="Proteomes" id="UP000053091"/>
    </source>
</evidence>
<dbReference type="GO" id="GO:0006302">
    <property type="term" value="P:double-strand break repair"/>
    <property type="evidence" value="ECO:0007669"/>
    <property type="project" value="TreeGrafter"/>
</dbReference>
<dbReference type="Pfam" id="PF11967">
    <property type="entry name" value="RecO_N"/>
    <property type="match status" value="1"/>
</dbReference>
<gene>
    <name evidence="7" type="primary">recO</name>
    <name evidence="9" type="ORF">TBC1_11294</name>
</gene>
<comment type="function">
    <text evidence="7">Involved in DNA repair and RecF pathway recombination.</text>
</comment>
<dbReference type="PANTHER" id="PTHR33991:SF1">
    <property type="entry name" value="DNA REPAIR PROTEIN RECO"/>
    <property type="match status" value="1"/>
</dbReference>
<reference evidence="9" key="1">
    <citation type="journal article" date="2015" name="Genome Announc.">
        <title>Draft Genome Sequence of Bacteroidales Strain TBC1, a Novel Isolate from a Methanogenic Wastewater Treatment System.</title>
        <authorList>
            <person name="Tourlousse D.M."/>
            <person name="Matsuura N."/>
            <person name="Sun L."/>
            <person name="Toyonaga M."/>
            <person name="Kuroda K."/>
            <person name="Ohashi A."/>
            <person name="Cruz R."/>
            <person name="Yamaguchi T."/>
            <person name="Sekiguchi Y."/>
        </authorList>
    </citation>
    <scope>NUCLEOTIDE SEQUENCE [LARGE SCALE GENOMIC DNA]</scope>
    <source>
        <strain evidence="9">TBC1</strain>
    </source>
</reference>
<comment type="similarity">
    <text evidence="1 7">Belongs to the RecO family.</text>
</comment>
<keyword evidence="10" id="KW-1185">Reference proteome</keyword>
<dbReference type="NCBIfam" id="TIGR00613">
    <property type="entry name" value="reco"/>
    <property type="match status" value="1"/>
</dbReference>
<dbReference type="AlphaFoldDB" id="A0A0S7BNN5"/>
<keyword evidence="3 7" id="KW-0227">DNA damage</keyword>
<name>A0A0S7BNN5_9BACT</name>
<dbReference type="InterPro" id="IPR042242">
    <property type="entry name" value="RecO_C"/>
</dbReference>
<dbReference type="Gene3D" id="2.40.50.140">
    <property type="entry name" value="Nucleic acid-binding proteins"/>
    <property type="match status" value="1"/>
</dbReference>
<evidence type="ECO:0000256" key="3">
    <source>
        <dbReference type="ARBA" id="ARBA00022763"/>
    </source>
</evidence>
<dbReference type="OrthoDB" id="9789152at2"/>
<evidence type="ECO:0000256" key="5">
    <source>
        <dbReference type="ARBA" id="ARBA00023204"/>
    </source>
</evidence>
<protein>
    <recommendedName>
        <fullName evidence="2 7">DNA repair protein RecO</fullName>
    </recommendedName>
    <alternativeName>
        <fullName evidence="6 7">Recombination protein O</fullName>
    </alternativeName>
</protein>
<proteinExistence type="inferred from homology"/>
<dbReference type="InterPro" id="IPR012340">
    <property type="entry name" value="NA-bd_OB-fold"/>
</dbReference>
<feature type="domain" description="DNA replication/recombination mediator RecO N-terminal" evidence="8">
    <location>
        <begin position="1"/>
        <end position="75"/>
    </location>
</feature>
<dbReference type="GO" id="GO:0043590">
    <property type="term" value="C:bacterial nucleoid"/>
    <property type="evidence" value="ECO:0007669"/>
    <property type="project" value="TreeGrafter"/>
</dbReference>
<evidence type="ECO:0000256" key="4">
    <source>
        <dbReference type="ARBA" id="ARBA00023172"/>
    </source>
</evidence>
<accession>A0A0S7BNN5</accession>
<dbReference type="InterPro" id="IPR022572">
    <property type="entry name" value="DNA_rep/recomb_RecO_N"/>
</dbReference>
<organism evidence="9">
    <name type="scientific">Lentimicrobium saccharophilum</name>
    <dbReference type="NCBI Taxonomy" id="1678841"/>
    <lineage>
        <taxon>Bacteria</taxon>
        <taxon>Pseudomonadati</taxon>
        <taxon>Bacteroidota</taxon>
        <taxon>Bacteroidia</taxon>
        <taxon>Bacteroidales</taxon>
        <taxon>Lentimicrobiaceae</taxon>
        <taxon>Lentimicrobium</taxon>
    </lineage>
</organism>
<keyword evidence="5 7" id="KW-0234">DNA repair</keyword>
<sequence>MLISTHGIVFHTTRYADSGAVVKIYTEKFGLQSFLVKGLFSRNSKLKAALFGHLSILDLVIDRHEHRNLHYIREAGIYIPLQRLQDDMSRSSLVLFINELLYKCIREEEPNPALFSYLVTVLQLLNEPGISLHSFHLLFMLRLTRFLGFSPRFAKAGSGEFFDMEEGLFLDSEPMHRYFISGPPAEALERLQLMEFHDLHDFEISRSVRDTLLDRLIDYYRLHIPDLGEMKSVKVLQEILG</sequence>
<dbReference type="InterPro" id="IPR037278">
    <property type="entry name" value="ARFGAP/RecO"/>
</dbReference>